<keyword evidence="2" id="KW-1133">Transmembrane helix</keyword>
<evidence type="ECO:0000313" key="3">
    <source>
        <dbReference type="EMBL" id="RHD57579.1"/>
    </source>
</evidence>
<sequence>MTAMSNLPTPPAPAPEPNRIDNVSPSGDGRSSYWGLDAQETVATYVKRVRAIKAQSIALILANLVATIWFVEEGHFALYLVCFVLLLAIVLIARVRMGTLFLKLGEVVSQDCDPARYRAVLDVLSARDRFGRSANTIAIELAYCDYLELDSAGALRRLESVTFKRKDNVRWFRALQIEFLSRIDVGDLEGARDALARLSTFRKNFREGSRNRASADLQVADYAVLVRPPAERDAADAARMRERMALADCHQQRANWQLYLAEYELLHGSADQAARLAGDPTLEPLTPRMERLRAEVLSGLEVSG</sequence>
<dbReference type="EMBL" id="QSJI01000001">
    <property type="protein sequence ID" value="RHD57579.1"/>
    <property type="molecule type" value="Genomic_DNA"/>
</dbReference>
<reference evidence="3 4" key="1">
    <citation type="submission" date="2018-08" db="EMBL/GenBank/DDBJ databases">
        <title>A genome reference for cultivated species of the human gut microbiota.</title>
        <authorList>
            <person name="Zou Y."/>
            <person name="Xue W."/>
            <person name="Luo G."/>
        </authorList>
    </citation>
    <scope>NUCLEOTIDE SEQUENCE [LARGE SCALE GENOMIC DNA]</scope>
    <source>
        <strain evidence="3 4">AM30-5LB</strain>
    </source>
</reference>
<organism evidence="3 4">
    <name type="scientific">Collinsella intestinalis</name>
    <dbReference type="NCBI Taxonomy" id="147207"/>
    <lineage>
        <taxon>Bacteria</taxon>
        <taxon>Bacillati</taxon>
        <taxon>Actinomycetota</taxon>
        <taxon>Coriobacteriia</taxon>
        <taxon>Coriobacteriales</taxon>
        <taxon>Coriobacteriaceae</taxon>
        <taxon>Collinsella</taxon>
    </lineage>
</organism>
<keyword evidence="2" id="KW-0472">Membrane</keyword>
<evidence type="ECO:0000313" key="4">
    <source>
        <dbReference type="Proteomes" id="UP000286050"/>
    </source>
</evidence>
<feature type="transmembrane region" description="Helical" evidence="2">
    <location>
        <begin position="54"/>
        <end position="71"/>
    </location>
</feature>
<comment type="caution">
    <text evidence="3">The sequence shown here is derived from an EMBL/GenBank/DDBJ whole genome shotgun (WGS) entry which is preliminary data.</text>
</comment>
<feature type="region of interest" description="Disordered" evidence="1">
    <location>
        <begin position="1"/>
        <end position="32"/>
    </location>
</feature>
<feature type="transmembrane region" description="Helical" evidence="2">
    <location>
        <begin position="77"/>
        <end position="95"/>
    </location>
</feature>
<gene>
    <name evidence="3" type="ORF">DW787_01705</name>
</gene>
<evidence type="ECO:0000256" key="2">
    <source>
        <dbReference type="SAM" id="Phobius"/>
    </source>
</evidence>
<evidence type="ECO:0000256" key="1">
    <source>
        <dbReference type="SAM" id="MobiDB-lite"/>
    </source>
</evidence>
<protein>
    <submittedName>
        <fullName evidence="3">Uncharacterized protein</fullName>
    </submittedName>
</protein>
<name>A0A414G0M3_9ACTN</name>
<dbReference type="Proteomes" id="UP000286050">
    <property type="component" value="Unassembled WGS sequence"/>
</dbReference>
<proteinExistence type="predicted"/>
<accession>A0A414G0M3</accession>
<dbReference type="AlphaFoldDB" id="A0A414G0M3"/>
<keyword evidence="2" id="KW-0812">Transmembrane</keyword>